<evidence type="ECO:0000313" key="2">
    <source>
        <dbReference type="Proteomes" id="UP000248329"/>
    </source>
</evidence>
<comment type="caution">
    <text evidence="1">The sequence shown here is derived from an EMBL/GenBank/DDBJ whole genome shotgun (WGS) entry which is preliminary data.</text>
</comment>
<gene>
    <name evidence="1" type="ORF">C4B59_10765</name>
</gene>
<sequence>MTIEDDIKNIEDEIRKTPYNKATSHHIGRLKAKIARLRDEVQKRAASKSGGEGYAVKKSGHATIVMVGFPSVGKSTLLNVLTGTESEVAAYEFTTLDVIPGTLEYRGTQMQFLDVPGLVRGAAIGRGRGREVISVIRNADMVLIIVDVFQLQQYDVLVKELYDAGIRINTAPPRITIYKSDRGGVRVNSTVDIDLDKKTVQSVLSEYKIHNANVIIRANITVDELIDVVMGNRRYVRGVTVVNKIDLADAATIATCKERFPNAIMISADGGVNLNSLKERIYTEFGFIRIYMKPQGQPADMDEPMIMKGSSTVAEVCSTIHRDFVRKFRYAQVWGDSAKHAGQHVGLSHVLSDEDVVTVVVRK</sequence>
<dbReference type="EMBL" id="PQXF01000022">
    <property type="protein sequence ID" value="PXF59776.1"/>
    <property type="molecule type" value="Genomic_DNA"/>
</dbReference>
<accession>A0AC61L1A3</accession>
<name>A0AC61L1A3_9EURY</name>
<proteinExistence type="predicted"/>
<dbReference type="Proteomes" id="UP000248329">
    <property type="component" value="Unassembled WGS sequence"/>
</dbReference>
<organism evidence="1 2">
    <name type="scientific">Candidatus Methanogaster sp</name>
    <dbReference type="NCBI Taxonomy" id="3386292"/>
    <lineage>
        <taxon>Archaea</taxon>
        <taxon>Methanobacteriati</taxon>
        <taxon>Methanobacteriota</taxon>
        <taxon>Stenosarchaea group</taxon>
        <taxon>Methanomicrobia</taxon>
        <taxon>Methanosarcinales</taxon>
        <taxon>ANME-2 cluster</taxon>
        <taxon>Candidatus Methanogasteraceae</taxon>
        <taxon>Candidatus Methanogaster</taxon>
    </lineage>
</organism>
<protein>
    <submittedName>
        <fullName evidence="1">GTP-binding protein</fullName>
    </submittedName>
</protein>
<evidence type="ECO:0000313" key="1">
    <source>
        <dbReference type="EMBL" id="PXF59776.1"/>
    </source>
</evidence>
<reference evidence="1" key="1">
    <citation type="submission" date="2018-01" db="EMBL/GenBank/DDBJ databases">
        <authorList>
            <person name="Krukenberg V."/>
        </authorList>
    </citation>
    <scope>NUCLEOTIDE SEQUENCE</scope>
    <source>
        <strain evidence="1">E20ANME2</strain>
    </source>
</reference>